<sequence>MTLERKLIDIIGQLDRLMQALTRGILPIEAIETQYIFLEAERARITVDLEKVPRPQTIELHPQAVGQYKRTVENLSARLSEMDEKSGAEIFASFRELVHSVSSFTIASTATSRSSATWQPCLEAAPKYWGGLW</sequence>
<dbReference type="RefSeq" id="WP_126923166.1">
    <property type="nucleotide sequence ID" value="NZ_ML133692.1"/>
</dbReference>
<reference evidence="2" key="1">
    <citation type="submission" date="2018-11" db="EMBL/GenBank/DDBJ databases">
        <title>Rhizobium chutanense sp. nov., isolated from root nodules of Phaseolus vulgaris in China.</title>
        <authorList>
            <person name="Huo Y."/>
        </authorList>
    </citation>
    <scope>NUCLEOTIDE SEQUENCE [LARGE SCALE GENOMIC DNA]</scope>
    <source>
        <strain evidence="2">CCBAU 65647</strain>
    </source>
</reference>
<keyword evidence="2" id="KW-1185">Reference proteome</keyword>
<dbReference type="Proteomes" id="UP000278823">
    <property type="component" value="Unassembled WGS sequence"/>
</dbReference>
<dbReference type="EMBL" id="RJTH01000007">
    <property type="protein sequence ID" value="RUM23780.1"/>
    <property type="molecule type" value="Genomic_DNA"/>
</dbReference>
<accession>A0A432PHB9</accession>
<protein>
    <submittedName>
        <fullName evidence="1">Uncharacterized protein</fullName>
    </submittedName>
</protein>
<comment type="caution">
    <text evidence="1">The sequence shown here is derived from an EMBL/GenBank/DDBJ whole genome shotgun (WGS) entry which is preliminary data.</text>
</comment>
<evidence type="ECO:0000313" key="1">
    <source>
        <dbReference type="EMBL" id="RUM23780.1"/>
    </source>
</evidence>
<gene>
    <name evidence="1" type="ORF">EFQ99_21205</name>
</gene>
<organism evidence="1 2">
    <name type="scientific">Rhizobium vallis</name>
    <dbReference type="NCBI Taxonomy" id="634290"/>
    <lineage>
        <taxon>Bacteria</taxon>
        <taxon>Pseudomonadati</taxon>
        <taxon>Pseudomonadota</taxon>
        <taxon>Alphaproteobacteria</taxon>
        <taxon>Hyphomicrobiales</taxon>
        <taxon>Rhizobiaceae</taxon>
        <taxon>Rhizobium/Agrobacterium group</taxon>
        <taxon>Rhizobium</taxon>
    </lineage>
</organism>
<proteinExistence type="predicted"/>
<name>A0A432PHB9_9HYPH</name>
<evidence type="ECO:0000313" key="2">
    <source>
        <dbReference type="Proteomes" id="UP000278823"/>
    </source>
</evidence>
<dbReference type="AlphaFoldDB" id="A0A432PHB9"/>